<dbReference type="InterPro" id="IPR006482">
    <property type="entry name" value="Cas7_Csh2/Csh2"/>
</dbReference>
<reference evidence="2" key="1">
    <citation type="submission" date="2012-11" db="EMBL/GenBank/DDBJ databases">
        <authorList>
            <person name="Lucero-Rivera Y.E."/>
            <person name="Tovar-Ramirez D."/>
        </authorList>
    </citation>
    <scope>NUCLEOTIDE SEQUENCE [LARGE SCALE GENOMIC DNA]</scope>
    <source>
        <strain evidence="2">Araruama</strain>
    </source>
</reference>
<evidence type="ECO:0000313" key="2">
    <source>
        <dbReference type="Proteomes" id="UP000189670"/>
    </source>
</evidence>
<organism evidence="1 2">
    <name type="scientific">Candidatus Magnetoglobus multicellularis str. Araruama</name>
    <dbReference type="NCBI Taxonomy" id="890399"/>
    <lineage>
        <taxon>Bacteria</taxon>
        <taxon>Pseudomonadati</taxon>
        <taxon>Thermodesulfobacteriota</taxon>
        <taxon>Desulfobacteria</taxon>
        <taxon>Desulfobacterales</taxon>
        <taxon>Desulfobacteraceae</taxon>
        <taxon>Candidatus Magnetoglobus</taxon>
    </lineage>
</organism>
<dbReference type="InterPro" id="IPR013419">
    <property type="entry name" value="CRISPR-assoc_prot_Cas7/Csh2"/>
</dbReference>
<dbReference type="Proteomes" id="UP000189670">
    <property type="component" value="Unassembled WGS sequence"/>
</dbReference>
<dbReference type="AlphaFoldDB" id="A0A1V1P0W9"/>
<accession>A0A1V1P0W9</accession>
<comment type="caution">
    <text evidence="1">The sequence shown here is derived from an EMBL/GenBank/DDBJ whole genome shotgun (WGS) entry which is preliminary data.</text>
</comment>
<dbReference type="NCBIfam" id="TIGR01595">
    <property type="entry name" value="cas_CT1132"/>
    <property type="match status" value="1"/>
</dbReference>
<gene>
    <name evidence="1" type="ORF">OMM_04549</name>
</gene>
<dbReference type="NCBIfam" id="TIGR02590">
    <property type="entry name" value="cas_Csh2"/>
    <property type="match status" value="1"/>
</dbReference>
<dbReference type="Pfam" id="PF05107">
    <property type="entry name" value="Cas_Cas7"/>
    <property type="match status" value="1"/>
</dbReference>
<protein>
    <submittedName>
        <fullName evidence="1">CRISPR-associated Csh2 family protein</fullName>
    </submittedName>
</protein>
<dbReference type="EMBL" id="ATBP01000943">
    <property type="protein sequence ID" value="ETR68463.1"/>
    <property type="molecule type" value="Genomic_DNA"/>
</dbReference>
<proteinExistence type="predicted"/>
<name>A0A1V1P0W9_9BACT</name>
<dbReference type="GO" id="GO:0043571">
    <property type="term" value="P:maintenance of CRISPR repeat elements"/>
    <property type="evidence" value="ECO:0007669"/>
    <property type="project" value="InterPro"/>
</dbReference>
<evidence type="ECO:0000313" key="1">
    <source>
        <dbReference type="EMBL" id="ETR68463.1"/>
    </source>
</evidence>
<sequence length="298" mass="34163">MGIIQNNHEILYIYDAKLSNPNGDMDNENKPRMDYDTQTNLVSDVRLKRYLRDYFEQQLGMDIFITDKAKDAKDRGAQMAKEKITHADLIDSRLFGAVFAAKGGNDHIFGPVQFNWGYSLNPVEINESSTITCKFSSGGGVGKDYRVKYSLIAFSGSINATVAQLNDSQINGVGLTDDDIKKLDQGMIQAILACRTRSKTGQTPRFYLRIELNDNKTFLNDLREYIQFVPSDNMDPFKIQKIDQFEIDIERLIDYLEPYNERIRLLHIWQDQMIQIKNSDAFLAQFKGKVSMIDPLKK</sequence>